<comment type="caution">
    <text evidence="1">The sequence shown here is derived from an EMBL/GenBank/DDBJ whole genome shotgun (WGS) entry which is preliminary data.</text>
</comment>
<gene>
    <name evidence="1" type="ORF">Dsi01nite_100050</name>
</gene>
<name>A0A919PX73_9ACTN</name>
<dbReference type="Proteomes" id="UP000660611">
    <property type="component" value="Unassembled WGS sequence"/>
</dbReference>
<reference evidence="1" key="1">
    <citation type="submission" date="2021-01" db="EMBL/GenBank/DDBJ databases">
        <title>Whole genome shotgun sequence of Dactylosporangium siamense NBRC 106093.</title>
        <authorList>
            <person name="Komaki H."/>
            <person name="Tamura T."/>
        </authorList>
    </citation>
    <scope>NUCLEOTIDE SEQUENCE</scope>
    <source>
        <strain evidence="1">NBRC 106093</strain>
    </source>
</reference>
<organism evidence="1 2">
    <name type="scientific">Dactylosporangium siamense</name>
    <dbReference type="NCBI Taxonomy" id="685454"/>
    <lineage>
        <taxon>Bacteria</taxon>
        <taxon>Bacillati</taxon>
        <taxon>Actinomycetota</taxon>
        <taxon>Actinomycetes</taxon>
        <taxon>Micromonosporales</taxon>
        <taxon>Micromonosporaceae</taxon>
        <taxon>Dactylosporangium</taxon>
    </lineage>
</organism>
<proteinExistence type="predicted"/>
<evidence type="ECO:0000313" key="2">
    <source>
        <dbReference type="Proteomes" id="UP000660611"/>
    </source>
</evidence>
<protein>
    <submittedName>
        <fullName evidence="1">Uncharacterized protein</fullName>
    </submittedName>
</protein>
<sequence>MSRRPGEHPEWCAGGHRCGFGEHRAQPVTLDAPGLGRVVLTRVQGSDGREHAEVRLTVALASAEPVARQQLVALTNDLDTVLSRAGYASARPARRVA</sequence>
<dbReference type="AlphaFoldDB" id="A0A919PX73"/>
<dbReference type="RefSeq" id="WP_203853563.1">
    <property type="nucleotide sequence ID" value="NZ_BAAAVW010000034.1"/>
</dbReference>
<keyword evidence="2" id="KW-1185">Reference proteome</keyword>
<dbReference type="EMBL" id="BONQ01000166">
    <property type="protein sequence ID" value="GIG51964.1"/>
    <property type="molecule type" value="Genomic_DNA"/>
</dbReference>
<accession>A0A919PX73</accession>
<evidence type="ECO:0000313" key="1">
    <source>
        <dbReference type="EMBL" id="GIG51964.1"/>
    </source>
</evidence>